<name>A0AA42C8D3_9BACT</name>
<keyword evidence="1" id="KW-1133">Transmembrane helix</keyword>
<feature type="transmembrane region" description="Helical" evidence="1">
    <location>
        <begin position="38"/>
        <end position="57"/>
    </location>
</feature>
<feature type="transmembrane region" description="Helical" evidence="1">
    <location>
        <begin position="7"/>
        <end position="26"/>
    </location>
</feature>
<dbReference type="RefSeq" id="WP_282593171.1">
    <property type="nucleotide sequence ID" value="NZ_JAPAAF010000042.1"/>
</dbReference>
<comment type="caution">
    <text evidence="2">The sequence shown here is derived from an EMBL/GenBank/DDBJ whole genome shotgun (WGS) entry which is preliminary data.</text>
</comment>
<gene>
    <name evidence="2" type="ORF">N2K84_17705</name>
</gene>
<dbReference type="Proteomes" id="UP001163821">
    <property type="component" value="Unassembled WGS sequence"/>
</dbReference>
<keyword evidence="1" id="KW-0472">Membrane</keyword>
<proteinExistence type="predicted"/>
<reference evidence="2" key="1">
    <citation type="submission" date="2022-10" db="EMBL/GenBank/DDBJ databases">
        <title>Gaoshiqiia sediminis gen. nov., sp. nov., isolated from coastal sediment.</title>
        <authorList>
            <person name="Yu W.X."/>
            <person name="Mu D.S."/>
            <person name="Du J.Z."/>
            <person name="Liang Y.Q."/>
        </authorList>
    </citation>
    <scope>NUCLEOTIDE SEQUENCE</scope>
    <source>
        <strain evidence="2">A06</strain>
    </source>
</reference>
<feature type="transmembrane region" description="Helical" evidence="1">
    <location>
        <begin position="77"/>
        <end position="99"/>
    </location>
</feature>
<dbReference type="AlphaFoldDB" id="A0AA42C8D3"/>
<dbReference type="EMBL" id="JAPAAF010000042">
    <property type="protein sequence ID" value="MCW0484579.1"/>
    <property type="molecule type" value="Genomic_DNA"/>
</dbReference>
<protein>
    <submittedName>
        <fullName evidence="2">Uncharacterized protein</fullName>
    </submittedName>
</protein>
<evidence type="ECO:0000313" key="2">
    <source>
        <dbReference type="EMBL" id="MCW0484579.1"/>
    </source>
</evidence>
<organism evidence="2 3">
    <name type="scientific">Gaoshiqia sediminis</name>
    <dbReference type="NCBI Taxonomy" id="2986998"/>
    <lineage>
        <taxon>Bacteria</taxon>
        <taxon>Pseudomonadati</taxon>
        <taxon>Bacteroidota</taxon>
        <taxon>Bacteroidia</taxon>
        <taxon>Marinilabiliales</taxon>
        <taxon>Prolixibacteraceae</taxon>
        <taxon>Gaoshiqia</taxon>
    </lineage>
</organism>
<sequence length="309" mass="35611">MNKPHSYLFVKVLLLAFFLLLFNSWLAYHVGNNFIETYFANGVLVFFGFVSFLTKYLRKEQEEEIGEIYSRWLSAFLNFQVIAGLYVLFFMAGCFVSSVHIESNNNQPKAHIVLQAQEKENKQAATLELNEKSPTAKKTVLTIPFGRTFLLTTRGFQPYRFQVYPWVGKRIVLENDLQVSPTVVVRVRPENFVQLTRAKVRIQINANEPSVGSVESHAVIVVGQIPEIPSSYCERWHNELKGIYRDDVIIYSYLNRWCADEPLFLQADLQPYDSLRIELTSRDGDVFATSHGMVGTDPFLEFKFKTLQP</sequence>
<evidence type="ECO:0000313" key="3">
    <source>
        <dbReference type="Proteomes" id="UP001163821"/>
    </source>
</evidence>
<keyword evidence="3" id="KW-1185">Reference proteome</keyword>
<evidence type="ECO:0000256" key="1">
    <source>
        <dbReference type="SAM" id="Phobius"/>
    </source>
</evidence>
<keyword evidence="1" id="KW-0812">Transmembrane</keyword>
<accession>A0AA42C8D3</accession>